<dbReference type="InterPro" id="IPR048284">
    <property type="entry name" value="EryCIII-like_N"/>
</dbReference>
<gene>
    <name evidence="7" type="ORF">EXU48_12710</name>
</gene>
<sequence>MKSPLTPCSLTTPTDGADRRPPPQHRAGRPRAATGPRGSGSRGLAVRRCVMRVLCSTTAGDGHFGPLARVARACIETGHEVVVSAPASFARAVARAGLAHAPFPDVPPERIGPVMAALPTLSFDQANETVVREIFGRLDAQYALPGIRTAVEEWRPDVVLREPMELGSLAAAEARGIPHVEVSIGLAVTMTWAAGHLREPLAELDSLAGLAEGRLHAALRSAPALTMVPASLDDPDPAPGRGSRPITRYRAGTDQRAGRLPAAWGEPTDPLVYVSFGTVAAGLGHLSELFDAALAALADLPVRVLMTTGHAGGLEVATPWPANAHVETFWPQDDVMPLAAAVVGHGGFGTTMSALSAGVPQVLMPLFATDQRLNADRVAAVGAGVRVDDGPAGVTQLAEAVTRVLADDRIGTRARELAAEIAALPEAATLVPEIEQIADSRTAG</sequence>
<dbReference type="InterPro" id="IPR050426">
    <property type="entry name" value="Glycosyltransferase_28"/>
</dbReference>
<protein>
    <submittedName>
        <fullName evidence="7">Glycosyltransferase</fullName>
    </submittedName>
</protein>
<keyword evidence="2" id="KW-0328">Glycosyltransferase</keyword>
<feature type="domain" description="Erythromycin biosynthesis protein CIII-like N-terminal" evidence="6">
    <location>
        <begin position="77"/>
        <end position="196"/>
    </location>
</feature>
<evidence type="ECO:0000313" key="7">
    <source>
        <dbReference type="EMBL" id="TDE94280.1"/>
    </source>
</evidence>
<evidence type="ECO:0000313" key="8">
    <source>
        <dbReference type="Proteomes" id="UP000504882"/>
    </source>
</evidence>
<reference evidence="7 8" key="1">
    <citation type="submission" date="2019-03" db="EMBL/GenBank/DDBJ databases">
        <title>Genomic features of bacteria from cold environments.</title>
        <authorList>
            <person name="Shen L."/>
        </authorList>
    </citation>
    <scope>NUCLEOTIDE SEQUENCE [LARGE SCALE GENOMIC DNA]</scope>
    <source>
        <strain evidence="8">T3246-1</strain>
    </source>
</reference>
<dbReference type="CDD" id="cd03784">
    <property type="entry name" value="GT1_Gtf-like"/>
    <property type="match status" value="1"/>
</dbReference>
<organism evidence="7 8">
    <name type="scientific">Occultella glacieicola</name>
    <dbReference type="NCBI Taxonomy" id="2518684"/>
    <lineage>
        <taxon>Bacteria</taxon>
        <taxon>Bacillati</taxon>
        <taxon>Actinomycetota</taxon>
        <taxon>Actinomycetes</taxon>
        <taxon>Micrococcales</taxon>
        <taxon>Ruaniaceae</taxon>
        <taxon>Occultella</taxon>
    </lineage>
</organism>
<evidence type="ECO:0000256" key="3">
    <source>
        <dbReference type="ARBA" id="ARBA00022679"/>
    </source>
</evidence>
<accession>A0ABY2E3U6</accession>
<dbReference type="Proteomes" id="UP000504882">
    <property type="component" value="Unassembled WGS sequence"/>
</dbReference>
<dbReference type="SUPFAM" id="SSF53756">
    <property type="entry name" value="UDP-Glycosyltransferase/glycogen phosphorylase"/>
    <property type="match status" value="1"/>
</dbReference>
<evidence type="ECO:0000256" key="1">
    <source>
        <dbReference type="ARBA" id="ARBA00006962"/>
    </source>
</evidence>
<evidence type="ECO:0000259" key="6">
    <source>
        <dbReference type="Pfam" id="PF21036"/>
    </source>
</evidence>
<keyword evidence="8" id="KW-1185">Reference proteome</keyword>
<dbReference type="InterPro" id="IPR010610">
    <property type="entry name" value="EryCIII-like_C"/>
</dbReference>
<evidence type="ECO:0000256" key="2">
    <source>
        <dbReference type="ARBA" id="ARBA00022676"/>
    </source>
</evidence>
<feature type="domain" description="Erythromycin biosynthesis protein CIII-like C-terminal" evidence="5">
    <location>
        <begin position="294"/>
        <end position="436"/>
    </location>
</feature>
<proteinExistence type="inferred from homology"/>
<dbReference type="Pfam" id="PF06722">
    <property type="entry name" value="EryCIII-like_C"/>
    <property type="match status" value="1"/>
</dbReference>
<dbReference type="EMBL" id="SMNA01000005">
    <property type="protein sequence ID" value="TDE94280.1"/>
    <property type="molecule type" value="Genomic_DNA"/>
</dbReference>
<evidence type="ECO:0000256" key="4">
    <source>
        <dbReference type="SAM" id="MobiDB-lite"/>
    </source>
</evidence>
<keyword evidence="3" id="KW-0808">Transferase</keyword>
<feature type="compositionally biased region" description="Low complexity" evidence="4">
    <location>
        <begin position="1"/>
        <end position="14"/>
    </location>
</feature>
<dbReference type="PANTHER" id="PTHR48050">
    <property type="entry name" value="STEROL 3-BETA-GLUCOSYLTRANSFERASE"/>
    <property type="match status" value="1"/>
</dbReference>
<dbReference type="PANTHER" id="PTHR48050:SF13">
    <property type="entry name" value="STEROL 3-BETA-GLUCOSYLTRANSFERASE UGT80A2"/>
    <property type="match status" value="1"/>
</dbReference>
<comment type="similarity">
    <text evidence="1">Belongs to the glycosyltransferase 28 family.</text>
</comment>
<comment type="caution">
    <text evidence="7">The sequence shown here is derived from an EMBL/GenBank/DDBJ whole genome shotgun (WGS) entry which is preliminary data.</text>
</comment>
<feature type="region of interest" description="Disordered" evidence="4">
    <location>
        <begin position="1"/>
        <end position="43"/>
    </location>
</feature>
<evidence type="ECO:0000259" key="5">
    <source>
        <dbReference type="Pfam" id="PF06722"/>
    </source>
</evidence>
<dbReference type="Gene3D" id="3.40.50.2000">
    <property type="entry name" value="Glycogen Phosphorylase B"/>
    <property type="match status" value="2"/>
</dbReference>
<dbReference type="InterPro" id="IPR002213">
    <property type="entry name" value="UDP_glucos_trans"/>
</dbReference>
<name>A0ABY2E3U6_9MICO</name>
<feature type="region of interest" description="Disordered" evidence="4">
    <location>
        <begin position="228"/>
        <end position="248"/>
    </location>
</feature>
<dbReference type="Pfam" id="PF21036">
    <property type="entry name" value="EryCIII-like_N"/>
    <property type="match status" value="1"/>
</dbReference>